<dbReference type="Proteomes" id="UP001044222">
    <property type="component" value="Chromosome 8"/>
</dbReference>
<evidence type="ECO:0000256" key="1">
    <source>
        <dbReference type="SAM" id="Coils"/>
    </source>
</evidence>
<feature type="coiled-coil region" evidence="1">
    <location>
        <begin position="11"/>
        <end position="59"/>
    </location>
</feature>
<dbReference type="EMBL" id="JAFIRN010000008">
    <property type="protein sequence ID" value="KAG5844662.1"/>
    <property type="molecule type" value="Genomic_DNA"/>
</dbReference>
<feature type="coiled-coil region" evidence="1">
    <location>
        <begin position="103"/>
        <end position="151"/>
    </location>
</feature>
<dbReference type="InterPro" id="IPR028022">
    <property type="entry name" value="DUF4600"/>
</dbReference>
<dbReference type="PANTHER" id="PTHR28671">
    <property type="entry name" value="COILED-COIL DOMAIN-CONTAINING PROTEIN 169"/>
    <property type="match status" value="1"/>
</dbReference>
<name>A0A9D3RZ89_ANGAN</name>
<proteinExistence type="predicted"/>
<dbReference type="Pfam" id="PF15372">
    <property type="entry name" value="DUF4600"/>
    <property type="match status" value="1"/>
</dbReference>
<evidence type="ECO:0000313" key="4">
    <source>
        <dbReference type="Proteomes" id="UP001044222"/>
    </source>
</evidence>
<dbReference type="PANTHER" id="PTHR28671:SF3">
    <property type="entry name" value="COILED-COIL DOMAIN-CONTAINING PROTEIN 169"/>
    <property type="match status" value="1"/>
</dbReference>
<reference evidence="3" key="1">
    <citation type="submission" date="2021-01" db="EMBL/GenBank/DDBJ databases">
        <title>A chromosome-scale assembly of European eel, Anguilla anguilla.</title>
        <authorList>
            <person name="Henkel C."/>
            <person name="Jong-Raadsen S.A."/>
            <person name="Dufour S."/>
            <person name="Weltzien F.-A."/>
            <person name="Palstra A.P."/>
            <person name="Pelster B."/>
            <person name="Spaink H.P."/>
            <person name="Van Den Thillart G.E."/>
            <person name="Jansen H."/>
            <person name="Zahm M."/>
            <person name="Klopp C."/>
            <person name="Cedric C."/>
            <person name="Louis A."/>
            <person name="Berthelot C."/>
            <person name="Parey E."/>
            <person name="Roest Crollius H."/>
            <person name="Montfort J."/>
            <person name="Robinson-Rechavi M."/>
            <person name="Bucao C."/>
            <person name="Bouchez O."/>
            <person name="Gislard M."/>
            <person name="Lluch J."/>
            <person name="Milhes M."/>
            <person name="Lampietro C."/>
            <person name="Lopez Roques C."/>
            <person name="Donnadieu C."/>
            <person name="Braasch I."/>
            <person name="Desvignes T."/>
            <person name="Postlethwait J."/>
            <person name="Bobe J."/>
            <person name="Guiguen Y."/>
            <person name="Dirks R."/>
        </authorList>
    </citation>
    <scope>NUCLEOTIDE SEQUENCE</scope>
    <source>
        <strain evidence="3">Tag_6206</strain>
        <tissue evidence="3">Liver</tissue>
    </source>
</reference>
<sequence length="214" mass="24785">MEDTDFSNYDIGRLRAELEQETELKEMLEVSVSELRTTIVQLEKRLHNVQDEESEWRTRFETQLELNGQLEQQICLVREKLEDLRGNPDDRLSSIRAYDDMPADALKRILEQLARDKASLQNQLTDCGRRIVQEAKAYQRANEERRAYQAEIAKASPALGPCRRQQQMARPLEAADSGMKRALATQTLEMAEREPVRKPARTSTTSSRLPRLKR</sequence>
<keyword evidence="4" id="KW-1185">Reference proteome</keyword>
<protein>
    <recommendedName>
        <fullName evidence="5">Coiled-coil domain-containing protein 169</fullName>
    </recommendedName>
</protein>
<gene>
    <name evidence="3" type="ORF">ANANG_G00164860</name>
</gene>
<organism evidence="3 4">
    <name type="scientific">Anguilla anguilla</name>
    <name type="common">European freshwater eel</name>
    <name type="synonym">Muraena anguilla</name>
    <dbReference type="NCBI Taxonomy" id="7936"/>
    <lineage>
        <taxon>Eukaryota</taxon>
        <taxon>Metazoa</taxon>
        <taxon>Chordata</taxon>
        <taxon>Craniata</taxon>
        <taxon>Vertebrata</taxon>
        <taxon>Euteleostomi</taxon>
        <taxon>Actinopterygii</taxon>
        <taxon>Neopterygii</taxon>
        <taxon>Teleostei</taxon>
        <taxon>Anguilliformes</taxon>
        <taxon>Anguillidae</taxon>
        <taxon>Anguilla</taxon>
    </lineage>
</organism>
<accession>A0A9D3RZ89</accession>
<evidence type="ECO:0000256" key="2">
    <source>
        <dbReference type="SAM" id="MobiDB-lite"/>
    </source>
</evidence>
<dbReference type="AlphaFoldDB" id="A0A9D3RZ89"/>
<evidence type="ECO:0000313" key="3">
    <source>
        <dbReference type="EMBL" id="KAG5844662.1"/>
    </source>
</evidence>
<feature type="region of interest" description="Disordered" evidence="2">
    <location>
        <begin position="159"/>
        <end position="214"/>
    </location>
</feature>
<keyword evidence="1" id="KW-0175">Coiled coil</keyword>
<comment type="caution">
    <text evidence="3">The sequence shown here is derived from an EMBL/GenBank/DDBJ whole genome shotgun (WGS) entry which is preliminary data.</text>
</comment>
<evidence type="ECO:0008006" key="5">
    <source>
        <dbReference type="Google" id="ProtNLM"/>
    </source>
</evidence>